<evidence type="ECO:0000256" key="1">
    <source>
        <dbReference type="ARBA" id="ARBA00023015"/>
    </source>
</evidence>
<dbReference type="PROSITE" id="PS50956">
    <property type="entry name" value="HTH_ASNC_2"/>
    <property type="match status" value="1"/>
</dbReference>
<dbReference type="InterPro" id="IPR036390">
    <property type="entry name" value="WH_DNA-bd_sf"/>
</dbReference>
<dbReference type="Gene3D" id="1.10.10.10">
    <property type="entry name" value="Winged helix-like DNA-binding domain superfamily/Winged helix DNA-binding domain"/>
    <property type="match status" value="1"/>
</dbReference>
<keyword evidence="3" id="KW-0804">Transcription</keyword>
<comment type="caution">
    <text evidence="5">The sequence shown here is derived from an EMBL/GenBank/DDBJ whole genome shotgun (WGS) entry which is preliminary data.</text>
</comment>
<protein>
    <submittedName>
        <fullName evidence="5">DNA-binding Lrp family transcriptional regulator</fullName>
    </submittedName>
</protein>
<dbReference type="AlphaFoldDB" id="A0A7W6R7J1"/>
<dbReference type="GO" id="GO:0043200">
    <property type="term" value="P:response to amino acid"/>
    <property type="evidence" value="ECO:0007669"/>
    <property type="project" value="TreeGrafter"/>
</dbReference>
<dbReference type="PANTHER" id="PTHR30154:SF34">
    <property type="entry name" value="TRANSCRIPTIONAL REGULATOR AZLB"/>
    <property type="match status" value="1"/>
</dbReference>
<dbReference type="SUPFAM" id="SSF54909">
    <property type="entry name" value="Dimeric alpha+beta barrel"/>
    <property type="match status" value="1"/>
</dbReference>
<dbReference type="InterPro" id="IPR011008">
    <property type="entry name" value="Dimeric_a/b-barrel"/>
</dbReference>
<dbReference type="InterPro" id="IPR036388">
    <property type="entry name" value="WH-like_DNA-bd_sf"/>
</dbReference>
<dbReference type="PROSITE" id="PS00519">
    <property type="entry name" value="HTH_ASNC_1"/>
    <property type="match status" value="1"/>
</dbReference>
<dbReference type="GO" id="GO:0006355">
    <property type="term" value="P:regulation of DNA-templated transcription"/>
    <property type="evidence" value="ECO:0007669"/>
    <property type="project" value="UniProtKB-ARBA"/>
</dbReference>
<evidence type="ECO:0000259" key="4">
    <source>
        <dbReference type="PROSITE" id="PS50956"/>
    </source>
</evidence>
<dbReference type="GO" id="GO:0005829">
    <property type="term" value="C:cytosol"/>
    <property type="evidence" value="ECO:0007669"/>
    <property type="project" value="TreeGrafter"/>
</dbReference>
<dbReference type="Pfam" id="PF01037">
    <property type="entry name" value="AsnC_trans_reg"/>
    <property type="match status" value="1"/>
</dbReference>
<gene>
    <name evidence="5" type="ORF">GGD57_004708</name>
</gene>
<dbReference type="EMBL" id="JACIFY010000019">
    <property type="protein sequence ID" value="MBB4238104.1"/>
    <property type="molecule type" value="Genomic_DNA"/>
</dbReference>
<dbReference type="CDD" id="cd00090">
    <property type="entry name" value="HTH_ARSR"/>
    <property type="match status" value="1"/>
</dbReference>
<accession>A0A7W6R7J1</accession>
<dbReference type="GO" id="GO:0043565">
    <property type="term" value="F:sequence-specific DNA binding"/>
    <property type="evidence" value="ECO:0007669"/>
    <property type="project" value="InterPro"/>
</dbReference>
<evidence type="ECO:0000256" key="2">
    <source>
        <dbReference type="ARBA" id="ARBA00023125"/>
    </source>
</evidence>
<evidence type="ECO:0000256" key="3">
    <source>
        <dbReference type="ARBA" id="ARBA00023163"/>
    </source>
</evidence>
<dbReference type="InterPro" id="IPR000485">
    <property type="entry name" value="AsnC-type_HTH_dom"/>
</dbReference>
<dbReference type="PANTHER" id="PTHR30154">
    <property type="entry name" value="LEUCINE-RESPONSIVE REGULATORY PROTEIN"/>
    <property type="match status" value="1"/>
</dbReference>
<sequence>MMEFEPGDIRILKALQSEGRLTNQELAERVGMSTSPCWRRVKRLEEAGVIRGYQALVDRRAVGLGVLAFVRVQIDTHSHDEAERFEREVGELEAVIACYSVAGEADFLLQVVATDLDNYAEFAMTVIRRLPGIKEMHTMFVLKDIKASTILPVPLSATGRSR</sequence>
<dbReference type="InterPro" id="IPR019887">
    <property type="entry name" value="Tscrpt_reg_AsnC/Lrp_C"/>
</dbReference>
<keyword evidence="1" id="KW-0805">Transcription regulation</keyword>
<dbReference type="Gene3D" id="3.30.70.920">
    <property type="match status" value="1"/>
</dbReference>
<dbReference type="SMART" id="SM00344">
    <property type="entry name" value="HTH_ASNC"/>
    <property type="match status" value="1"/>
</dbReference>
<evidence type="ECO:0000313" key="6">
    <source>
        <dbReference type="Proteomes" id="UP000540909"/>
    </source>
</evidence>
<keyword evidence="2 5" id="KW-0238">DNA-binding</keyword>
<dbReference type="InterPro" id="IPR019888">
    <property type="entry name" value="Tscrpt_reg_AsnC-like"/>
</dbReference>
<dbReference type="Pfam" id="PF13412">
    <property type="entry name" value="HTH_24"/>
    <property type="match status" value="1"/>
</dbReference>
<name>A0A7W6R7J1_9HYPH</name>
<organism evidence="5 6">
    <name type="scientific">Rhizobium esperanzae</name>
    <dbReference type="NCBI Taxonomy" id="1967781"/>
    <lineage>
        <taxon>Bacteria</taxon>
        <taxon>Pseudomonadati</taxon>
        <taxon>Pseudomonadota</taxon>
        <taxon>Alphaproteobacteria</taxon>
        <taxon>Hyphomicrobiales</taxon>
        <taxon>Rhizobiaceae</taxon>
        <taxon>Rhizobium/Agrobacterium group</taxon>
        <taxon>Rhizobium</taxon>
    </lineage>
</organism>
<reference evidence="5 6" key="1">
    <citation type="submission" date="2020-08" db="EMBL/GenBank/DDBJ databases">
        <title>Genomic Encyclopedia of Type Strains, Phase IV (KMG-V): Genome sequencing to study the core and pangenomes of soil and plant-associated prokaryotes.</title>
        <authorList>
            <person name="Whitman W."/>
        </authorList>
    </citation>
    <scope>NUCLEOTIDE SEQUENCE [LARGE SCALE GENOMIC DNA]</scope>
    <source>
        <strain evidence="5 6">SEMIA 4089</strain>
    </source>
</reference>
<dbReference type="PRINTS" id="PR00033">
    <property type="entry name" value="HTHASNC"/>
</dbReference>
<dbReference type="InterPro" id="IPR019885">
    <property type="entry name" value="Tscrpt_reg_HTH_AsnC-type_CS"/>
</dbReference>
<dbReference type="InterPro" id="IPR011991">
    <property type="entry name" value="ArsR-like_HTH"/>
</dbReference>
<evidence type="ECO:0000313" key="5">
    <source>
        <dbReference type="EMBL" id="MBB4238104.1"/>
    </source>
</evidence>
<dbReference type="SUPFAM" id="SSF46785">
    <property type="entry name" value="Winged helix' DNA-binding domain"/>
    <property type="match status" value="1"/>
</dbReference>
<proteinExistence type="predicted"/>
<feature type="domain" description="HTH asnC-type" evidence="4">
    <location>
        <begin position="8"/>
        <end position="65"/>
    </location>
</feature>
<dbReference type="Proteomes" id="UP000540909">
    <property type="component" value="Unassembled WGS sequence"/>
</dbReference>